<evidence type="ECO:0000313" key="2">
    <source>
        <dbReference type="Proteomes" id="UP001229421"/>
    </source>
</evidence>
<gene>
    <name evidence="1" type="ORF">QVD17_39682</name>
</gene>
<dbReference type="Proteomes" id="UP001229421">
    <property type="component" value="Unassembled WGS sequence"/>
</dbReference>
<dbReference type="GO" id="GO:0009506">
    <property type="term" value="C:plasmodesma"/>
    <property type="evidence" value="ECO:0007669"/>
    <property type="project" value="TreeGrafter"/>
</dbReference>
<evidence type="ECO:0000313" key="1">
    <source>
        <dbReference type="EMBL" id="KAK1408051.1"/>
    </source>
</evidence>
<dbReference type="GO" id="GO:0004714">
    <property type="term" value="F:transmembrane receptor protein tyrosine kinase activity"/>
    <property type="evidence" value="ECO:0007669"/>
    <property type="project" value="InterPro"/>
</dbReference>
<keyword evidence="2" id="KW-1185">Reference proteome</keyword>
<dbReference type="GO" id="GO:0005886">
    <property type="term" value="C:plasma membrane"/>
    <property type="evidence" value="ECO:0007669"/>
    <property type="project" value="TreeGrafter"/>
</dbReference>
<dbReference type="PANTHER" id="PTHR27003:SF471">
    <property type="entry name" value="VASCULAR ENDOTHELIAL GROWTH FACTOR RECEPTOR 2 (VEGFR2)-RELATED"/>
    <property type="match status" value="1"/>
</dbReference>
<dbReference type="AlphaFoldDB" id="A0AAD8JQW7"/>
<reference evidence="1" key="1">
    <citation type="journal article" date="2023" name="bioRxiv">
        <title>Improved chromosome-level genome assembly for marigold (Tagetes erecta).</title>
        <authorList>
            <person name="Jiang F."/>
            <person name="Yuan L."/>
            <person name="Wang S."/>
            <person name="Wang H."/>
            <person name="Xu D."/>
            <person name="Wang A."/>
            <person name="Fan W."/>
        </authorList>
    </citation>
    <scope>NUCLEOTIDE SEQUENCE</scope>
    <source>
        <strain evidence="1">WSJ</strain>
        <tissue evidence="1">Leaf</tissue>
    </source>
</reference>
<accession>A0AAD8JQW7</accession>
<comment type="caution">
    <text evidence="1">The sequence shown here is derived from an EMBL/GenBank/DDBJ whole genome shotgun (WGS) entry which is preliminary data.</text>
</comment>
<dbReference type="EMBL" id="JAUHHV010000011">
    <property type="protein sequence ID" value="KAK1408051.1"/>
    <property type="molecule type" value="Genomic_DNA"/>
</dbReference>
<organism evidence="1 2">
    <name type="scientific">Tagetes erecta</name>
    <name type="common">African marigold</name>
    <dbReference type="NCBI Taxonomy" id="13708"/>
    <lineage>
        <taxon>Eukaryota</taxon>
        <taxon>Viridiplantae</taxon>
        <taxon>Streptophyta</taxon>
        <taxon>Embryophyta</taxon>
        <taxon>Tracheophyta</taxon>
        <taxon>Spermatophyta</taxon>
        <taxon>Magnoliopsida</taxon>
        <taxon>eudicotyledons</taxon>
        <taxon>Gunneridae</taxon>
        <taxon>Pentapetalae</taxon>
        <taxon>asterids</taxon>
        <taxon>campanulids</taxon>
        <taxon>Asterales</taxon>
        <taxon>Asteraceae</taxon>
        <taxon>Asteroideae</taxon>
        <taxon>Heliantheae alliance</taxon>
        <taxon>Tageteae</taxon>
        <taxon>Tagetes</taxon>
    </lineage>
</organism>
<dbReference type="PANTHER" id="PTHR27003">
    <property type="entry name" value="OS07G0166700 PROTEIN"/>
    <property type="match status" value="1"/>
</dbReference>
<dbReference type="Gene3D" id="3.30.200.20">
    <property type="entry name" value="Phosphorylase Kinase, domain 1"/>
    <property type="match status" value="1"/>
</dbReference>
<proteinExistence type="predicted"/>
<name>A0AAD8JQW7_TARER</name>
<dbReference type="InterPro" id="IPR045272">
    <property type="entry name" value="ANXUR1/2-like"/>
</dbReference>
<protein>
    <submittedName>
        <fullName evidence="1">Uncharacterized protein</fullName>
    </submittedName>
</protein>
<sequence>MHPDSLSLFQTTANDCLEKQPNTYSFLSDVMYRLRRASDLQWEHENLPRVEKIVHLKNIAQEEIISAVNSFDSTHYLEAYKYNKVYKAELQKKKVIIVKGVAMLKNMIDPTIMEKDQNSVDVFTEITYQCLALETPKERPTLEVVIKSLERSHFQVNKSRVFKAGFQKFQIVDFTIRNFGYRFNETVS</sequence>